<gene>
    <name evidence="2" type="ORF">S06H3_42971</name>
</gene>
<accession>X1NFW0</accession>
<protein>
    <recommendedName>
        <fullName evidence="3">Hydrogenase</fullName>
    </recommendedName>
</protein>
<dbReference type="EMBL" id="BARV01026615">
    <property type="protein sequence ID" value="GAI42937.1"/>
    <property type="molecule type" value="Genomic_DNA"/>
</dbReference>
<evidence type="ECO:0000256" key="1">
    <source>
        <dbReference type="SAM" id="Phobius"/>
    </source>
</evidence>
<sequence length="118" mass="12796">MISESVLFGRGFWGPIIATAAMLLIAAVGGLILLGGRRLTKAKPSAGKLKTYACGEELEASDIHADSEQFFSPIRRVFRPFYRYIRPAHSGDLSTYLFWVVAGLIIILISIALVIGVG</sequence>
<dbReference type="AlphaFoldDB" id="X1NFW0"/>
<comment type="caution">
    <text evidence="2">The sequence shown here is derived from an EMBL/GenBank/DDBJ whole genome shotgun (WGS) entry which is preliminary data.</text>
</comment>
<feature type="transmembrane region" description="Helical" evidence="1">
    <location>
        <begin position="96"/>
        <end position="117"/>
    </location>
</feature>
<reference evidence="2" key="1">
    <citation type="journal article" date="2014" name="Front. Microbiol.">
        <title>High frequency of phylogenetically diverse reductive dehalogenase-homologous genes in deep subseafloor sedimentary metagenomes.</title>
        <authorList>
            <person name="Kawai M."/>
            <person name="Futagami T."/>
            <person name="Toyoda A."/>
            <person name="Takaki Y."/>
            <person name="Nishi S."/>
            <person name="Hori S."/>
            <person name="Arai W."/>
            <person name="Tsubouchi T."/>
            <person name="Morono Y."/>
            <person name="Uchiyama I."/>
            <person name="Ito T."/>
            <person name="Fujiyama A."/>
            <person name="Inagaki F."/>
            <person name="Takami H."/>
        </authorList>
    </citation>
    <scope>NUCLEOTIDE SEQUENCE</scope>
    <source>
        <strain evidence="2">Expedition CK06-06</strain>
    </source>
</reference>
<feature type="transmembrane region" description="Helical" evidence="1">
    <location>
        <begin position="12"/>
        <end position="34"/>
    </location>
</feature>
<evidence type="ECO:0000313" key="2">
    <source>
        <dbReference type="EMBL" id="GAI42937.1"/>
    </source>
</evidence>
<proteinExistence type="predicted"/>
<keyword evidence="1" id="KW-0812">Transmembrane</keyword>
<organism evidence="2">
    <name type="scientific">marine sediment metagenome</name>
    <dbReference type="NCBI Taxonomy" id="412755"/>
    <lineage>
        <taxon>unclassified sequences</taxon>
        <taxon>metagenomes</taxon>
        <taxon>ecological metagenomes</taxon>
    </lineage>
</organism>
<keyword evidence="1" id="KW-0472">Membrane</keyword>
<keyword evidence="1" id="KW-1133">Transmembrane helix</keyword>
<name>X1NFW0_9ZZZZ</name>
<evidence type="ECO:0008006" key="3">
    <source>
        <dbReference type="Google" id="ProtNLM"/>
    </source>
</evidence>